<reference evidence="3" key="1">
    <citation type="journal article" date="2017" name="Proc. Natl. Acad. Sci. U.S.A.">
        <title>Simulation of Deepwater Horizon oil plume reveals substrate specialization within a complex community of hydrocarbon-degraders.</title>
        <authorList>
            <person name="Hu P."/>
            <person name="Dubinsky E.A."/>
            <person name="Probst A.J."/>
            <person name="Wang J."/>
            <person name="Sieber C.M.K."/>
            <person name="Tom L.M."/>
            <person name="Gardinali P."/>
            <person name="Banfield J.F."/>
            <person name="Atlas R.M."/>
            <person name="Andersen G.L."/>
        </authorList>
    </citation>
    <scope>NUCLEOTIDE SEQUENCE [LARGE SCALE GENOMIC DNA]</scope>
</reference>
<dbReference type="Gene3D" id="3.30.70.60">
    <property type="match status" value="1"/>
</dbReference>
<feature type="coiled-coil region" evidence="1">
    <location>
        <begin position="31"/>
        <end position="82"/>
    </location>
</feature>
<evidence type="ECO:0000313" key="3">
    <source>
        <dbReference type="Proteomes" id="UP000196531"/>
    </source>
</evidence>
<dbReference type="Pfam" id="PF04350">
    <property type="entry name" value="PilO"/>
    <property type="match status" value="1"/>
</dbReference>
<dbReference type="GO" id="GO:0043683">
    <property type="term" value="P:type IV pilus assembly"/>
    <property type="evidence" value="ECO:0007669"/>
    <property type="project" value="InterPro"/>
</dbReference>
<dbReference type="EMBL" id="MAAO01000016">
    <property type="protein sequence ID" value="OUR93063.1"/>
    <property type="molecule type" value="Genomic_DNA"/>
</dbReference>
<dbReference type="InterPro" id="IPR007445">
    <property type="entry name" value="PilO"/>
</dbReference>
<dbReference type="AlphaFoldDB" id="A0A1Y5F847"/>
<accession>A0A1Y5F847</accession>
<dbReference type="GO" id="GO:0043107">
    <property type="term" value="P:type IV pilus-dependent motility"/>
    <property type="evidence" value="ECO:0007669"/>
    <property type="project" value="InterPro"/>
</dbReference>
<comment type="caution">
    <text evidence="2">The sequence shown here is derived from an EMBL/GenBank/DDBJ whole genome shotgun (WGS) entry which is preliminary data.</text>
</comment>
<gene>
    <name evidence="2" type="ORF">A9Q84_21405</name>
</gene>
<protein>
    <recommendedName>
        <fullName evidence="4">Pilus assembly protein</fullName>
    </recommendedName>
</protein>
<evidence type="ECO:0000313" key="2">
    <source>
        <dbReference type="EMBL" id="OUR93063.1"/>
    </source>
</evidence>
<sequence>MKAIVSKIHFIFFIYIAFTVFTKWSEDQDSVENIKGQIPVLKNKIRKAKKEKRQLQSYLKDVETAKGKIELVAKEIENLQKKLPDTVDDTKNLSLLKGIAESLNIKNIYLTPLDEIDKGFYIAKRYGLKASGTYLQFLMLMEKIGNEGSILNVKRIFLENQQEKQRGRFQIINGDIIIETYRYNKSYRESRGINDIEKEFKKKKLVKKKKRPRKRKKRK</sequence>
<evidence type="ECO:0008006" key="4">
    <source>
        <dbReference type="Google" id="ProtNLM"/>
    </source>
</evidence>
<dbReference type="Proteomes" id="UP000196531">
    <property type="component" value="Unassembled WGS sequence"/>
</dbReference>
<keyword evidence="1" id="KW-0175">Coiled coil</keyword>
<proteinExistence type="predicted"/>
<dbReference type="InterPro" id="IPR014717">
    <property type="entry name" value="Transl_elong_EF1B/ribsomal_bS6"/>
</dbReference>
<organism evidence="2 3">
    <name type="scientific">Halobacteriovorax marinus</name>
    <dbReference type="NCBI Taxonomy" id="97084"/>
    <lineage>
        <taxon>Bacteria</taxon>
        <taxon>Pseudomonadati</taxon>
        <taxon>Bdellovibrionota</taxon>
        <taxon>Bacteriovoracia</taxon>
        <taxon>Bacteriovoracales</taxon>
        <taxon>Halobacteriovoraceae</taxon>
        <taxon>Halobacteriovorax</taxon>
    </lineage>
</organism>
<name>A0A1Y5F847_9BACT</name>
<evidence type="ECO:0000256" key="1">
    <source>
        <dbReference type="SAM" id="Coils"/>
    </source>
</evidence>